<keyword evidence="8 14" id="KW-0067">ATP-binding</keyword>
<dbReference type="InterPro" id="IPR002300">
    <property type="entry name" value="aa-tRNA-synth_Ia"/>
</dbReference>
<feature type="domain" description="Valyl-tRNA synthetase tRNA-binding arm" evidence="18">
    <location>
        <begin position="889"/>
        <end position="953"/>
    </location>
</feature>
<dbReference type="Pfam" id="PF00133">
    <property type="entry name" value="tRNA-synt_1"/>
    <property type="match status" value="1"/>
</dbReference>
<keyword evidence="6 14" id="KW-0436">Ligase</keyword>
<evidence type="ECO:0000256" key="13">
    <source>
        <dbReference type="ARBA" id="ARBA00047552"/>
    </source>
</evidence>
<sequence length="959" mass="107208">MGTGVSREARLLSTSRSLRRRDSPAVTVACLSNGTGSSQQAAELPKNFNFADEEPLIYERWESSGSFQPSSTASGDPFTISMPPPNVTGRLHMGHAMFVTLQDIMARFQRMRGRPTLWLPGTDHAGIATQMVVEKMLREEGRSRLELGRPAFEERVWQWKAEYGGFITQQMRQMGASCDWSRERFTLDSQLSEAVKEAFLRLHDKGLIYRGTFMVNWSPSLQTAVSDIEVDYTEDPGTLFYFKYPVAGTDEHLPVATTRPETILGDTAVAVHPEDDRYKQLVGKECEVPMSGGRLIPIIADKYVDREFGTGALKITPGHDPNDYEIGKRFDLEIINIMNNDGSLNAAAGAYEGLDRFDARKKLWADIEEAGLAIREEPYTMRVPRSQRGGEVIEPLVREQWFVSMRPLAEPALTAVADQSIRILPERFARTYNMWLENIRDWCISRQLWWGHRIPVWYVFPDEAAASASADGRSSDYVVARSSEEALDQARSRHGEGVALRQETDVLDTWFSSALWPFSTLGWPDEASQDLQRFYPTTVMETGHDILFFWVARMIMMGIEFTGKVPFSTVFLHGLVRDGQGRKMSKSIGNVVDPVGVISQYGTDALRFTLATGTTAGQDLNLSLDRVLGNRNLTNKLWNAGKFLQMQLGGCSEAELAELAAADFSSADSLTDLPLVERWVLSALHQVLDRITAAHEKLEFGDAGRTFYDFFWAQYADWYIESAKTRLYSSDPAVSQTTRKVLLYCFRTVLAIAHPLMPFVTERLWATLPAQSQQLLITSRWPLHEGAVDQQALAQYQALQEVVSAIRNARAEYGVELGRKIPAQIVIADKELSAAMQAEMLVLCSLAKLDEVQVSVSSSLDASASAGESVSLLVRDGLEVRLPMAGLFDVSKEVARLNKQREKLEKDLAGILGRVNNSKFMDKAPPKVVAETMQQKADAEQKVSAIMQKIEQMSELARA</sequence>
<dbReference type="Proteomes" id="UP001314263">
    <property type="component" value="Unassembled WGS sequence"/>
</dbReference>
<feature type="coiled-coil region" evidence="15">
    <location>
        <begin position="887"/>
        <end position="956"/>
    </location>
</feature>
<keyword evidence="20" id="KW-1185">Reference proteome</keyword>
<evidence type="ECO:0000256" key="10">
    <source>
        <dbReference type="ARBA" id="ARBA00023054"/>
    </source>
</evidence>
<dbReference type="EC" id="6.1.1.9" evidence="4"/>
<dbReference type="Gene3D" id="1.10.287.380">
    <property type="entry name" value="Valyl-tRNA synthetase, C-terminal domain"/>
    <property type="match status" value="1"/>
</dbReference>
<evidence type="ECO:0000313" key="20">
    <source>
        <dbReference type="Proteomes" id="UP001314263"/>
    </source>
</evidence>
<dbReference type="AlphaFoldDB" id="A0AAV1HTF6"/>
<evidence type="ECO:0000256" key="4">
    <source>
        <dbReference type="ARBA" id="ARBA00013169"/>
    </source>
</evidence>
<dbReference type="Gene3D" id="1.10.730.10">
    <property type="entry name" value="Isoleucyl-tRNA Synthetase, Domain 1"/>
    <property type="match status" value="1"/>
</dbReference>
<keyword evidence="7 14" id="KW-0547">Nucleotide-binding</keyword>
<dbReference type="GO" id="GO:0005524">
    <property type="term" value="F:ATP binding"/>
    <property type="evidence" value="ECO:0007669"/>
    <property type="project" value="UniProtKB-KW"/>
</dbReference>
<dbReference type="FunFam" id="3.40.50.620:FF:000126">
    <property type="entry name" value="Valine--tRNA ligase chloroplastic/mitochondrial 2"/>
    <property type="match status" value="1"/>
</dbReference>
<evidence type="ECO:0000256" key="8">
    <source>
        <dbReference type="ARBA" id="ARBA00022840"/>
    </source>
</evidence>
<dbReference type="SUPFAM" id="SSF50677">
    <property type="entry name" value="ValRS/IleRS/LeuRS editing domain"/>
    <property type="match status" value="1"/>
</dbReference>
<organism evidence="19 20">
    <name type="scientific">Coccomyxa viridis</name>
    <dbReference type="NCBI Taxonomy" id="1274662"/>
    <lineage>
        <taxon>Eukaryota</taxon>
        <taxon>Viridiplantae</taxon>
        <taxon>Chlorophyta</taxon>
        <taxon>core chlorophytes</taxon>
        <taxon>Trebouxiophyceae</taxon>
        <taxon>Trebouxiophyceae incertae sedis</taxon>
        <taxon>Coccomyxaceae</taxon>
        <taxon>Coccomyxa</taxon>
    </lineage>
</organism>
<evidence type="ECO:0000259" key="16">
    <source>
        <dbReference type="Pfam" id="PF00133"/>
    </source>
</evidence>
<dbReference type="PRINTS" id="PR00986">
    <property type="entry name" value="TRNASYNTHVAL"/>
</dbReference>
<keyword evidence="9 14" id="KW-0648">Protein biosynthesis</keyword>
<feature type="domain" description="Aminoacyl-tRNA synthetase class Ia" evidence="16">
    <location>
        <begin position="57"/>
        <end position="623"/>
    </location>
</feature>
<dbReference type="CDD" id="cd00817">
    <property type="entry name" value="ValRS_core"/>
    <property type="match status" value="1"/>
</dbReference>
<dbReference type="Gene3D" id="3.90.740.10">
    <property type="entry name" value="Valyl/Leucyl/Isoleucyl-tRNA synthetase, editing domain"/>
    <property type="match status" value="1"/>
</dbReference>
<comment type="similarity">
    <text evidence="2 14">Belongs to the class-I aminoacyl-tRNA synthetase family.</text>
</comment>
<dbReference type="InterPro" id="IPR010978">
    <property type="entry name" value="tRNA-bd_arm"/>
</dbReference>
<evidence type="ECO:0000256" key="11">
    <source>
        <dbReference type="ARBA" id="ARBA00023146"/>
    </source>
</evidence>
<dbReference type="NCBIfam" id="TIGR00422">
    <property type="entry name" value="valS"/>
    <property type="match status" value="1"/>
</dbReference>
<dbReference type="InterPro" id="IPR019499">
    <property type="entry name" value="Val-tRNA_synth_tRNA-bd"/>
</dbReference>
<feature type="domain" description="Methionyl/Valyl/Leucyl/Isoleucyl-tRNA synthetase anticodon-binding" evidence="17">
    <location>
        <begin position="677"/>
        <end position="821"/>
    </location>
</feature>
<dbReference type="PANTHER" id="PTHR11946:SF93">
    <property type="entry name" value="VALINE--TRNA LIGASE, CHLOROPLASTIC_MITOCHONDRIAL 2"/>
    <property type="match status" value="1"/>
</dbReference>
<evidence type="ECO:0000259" key="17">
    <source>
        <dbReference type="Pfam" id="PF08264"/>
    </source>
</evidence>
<comment type="catalytic activity">
    <reaction evidence="13">
        <text>tRNA(Val) + L-valine + ATP = L-valyl-tRNA(Val) + AMP + diphosphate</text>
        <dbReference type="Rhea" id="RHEA:10704"/>
        <dbReference type="Rhea" id="RHEA-COMP:9672"/>
        <dbReference type="Rhea" id="RHEA-COMP:9708"/>
        <dbReference type="ChEBI" id="CHEBI:30616"/>
        <dbReference type="ChEBI" id="CHEBI:33019"/>
        <dbReference type="ChEBI" id="CHEBI:57762"/>
        <dbReference type="ChEBI" id="CHEBI:78442"/>
        <dbReference type="ChEBI" id="CHEBI:78537"/>
        <dbReference type="ChEBI" id="CHEBI:456215"/>
        <dbReference type="EC" id="6.1.1.9"/>
    </reaction>
</comment>
<dbReference type="GO" id="GO:0004832">
    <property type="term" value="F:valine-tRNA ligase activity"/>
    <property type="evidence" value="ECO:0007669"/>
    <property type="project" value="UniProtKB-EC"/>
</dbReference>
<evidence type="ECO:0000256" key="2">
    <source>
        <dbReference type="ARBA" id="ARBA00005594"/>
    </source>
</evidence>
<dbReference type="InterPro" id="IPR037118">
    <property type="entry name" value="Val-tRNA_synth_C_sf"/>
</dbReference>
<dbReference type="EMBL" id="CAUYUE010000002">
    <property type="protein sequence ID" value="CAK0738163.1"/>
    <property type="molecule type" value="Genomic_DNA"/>
</dbReference>
<proteinExistence type="inferred from homology"/>
<dbReference type="Pfam" id="PF10458">
    <property type="entry name" value="Val_tRNA-synt_C"/>
    <property type="match status" value="1"/>
</dbReference>
<evidence type="ECO:0000256" key="7">
    <source>
        <dbReference type="ARBA" id="ARBA00022741"/>
    </source>
</evidence>
<keyword evidence="11 14" id="KW-0030">Aminoacyl-tRNA synthetase</keyword>
<gene>
    <name evidence="19" type="ORF">CVIRNUC_001003</name>
</gene>
<dbReference type="GO" id="GO:0006438">
    <property type="term" value="P:valyl-tRNA aminoacylation"/>
    <property type="evidence" value="ECO:0007669"/>
    <property type="project" value="InterPro"/>
</dbReference>
<dbReference type="InterPro" id="IPR002303">
    <property type="entry name" value="Valyl-tRNA_ligase"/>
</dbReference>
<evidence type="ECO:0000256" key="3">
    <source>
        <dbReference type="ARBA" id="ARBA00011245"/>
    </source>
</evidence>
<keyword evidence="5" id="KW-0963">Cytoplasm</keyword>
<dbReference type="GO" id="GO:0002161">
    <property type="term" value="F:aminoacyl-tRNA deacylase activity"/>
    <property type="evidence" value="ECO:0007669"/>
    <property type="project" value="InterPro"/>
</dbReference>
<dbReference type="InterPro" id="IPR013155">
    <property type="entry name" value="M/V/L/I-tRNA-synth_anticd-bd"/>
</dbReference>
<dbReference type="InterPro" id="IPR033705">
    <property type="entry name" value="Anticodon_Ia_Val"/>
</dbReference>
<dbReference type="CDD" id="cd07962">
    <property type="entry name" value="Anticodon_Ia_Val"/>
    <property type="match status" value="1"/>
</dbReference>
<dbReference type="Gene3D" id="3.40.50.620">
    <property type="entry name" value="HUPs"/>
    <property type="match status" value="2"/>
</dbReference>
<evidence type="ECO:0000256" key="6">
    <source>
        <dbReference type="ARBA" id="ARBA00022598"/>
    </source>
</evidence>
<dbReference type="PROSITE" id="PS00178">
    <property type="entry name" value="AA_TRNA_LIGASE_I"/>
    <property type="match status" value="1"/>
</dbReference>
<evidence type="ECO:0000256" key="1">
    <source>
        <dbReference type="ARBA" id="ARBA00004496"/>
    </source>
</evidence>
<dbReference type="FunFam" id="1.10.730.10:FF:000014">
    <property type="entry name" value="Valine--tRNA ligase"/>
    <property type="match status" value="1"/>
</dbReference>
<dbReference type="FunFam" id="3.90.740.10:FF:000008">
    <property type="entry name" value="Valine--tRNA ligase, mitochondrial"/>
    <property type="match status" value="1"/>
</dbReference>
<dbReference type="InterPro" id="IPR009008">
    <property type="entry name" value="Val/Leu/Ile-tRNA-synth_edit"/>
</dbReference>
<keyword evidence="10 15" id="KW-0175">Coiled coil</keyword>
<dbReference type="GO" id="GO:0048608">
    <property type="term" value="P:reproductive structure development"/>
    <property type="evidence" value="ECO:0007669"/>
    <property type="project" value="UniProtKB-ARBA"/>
</dbReference>
<dbReference type="SUPFAM" id="SSF46589">
    <property type="entry name" value="tRNA-binding arm"/>
    <property type="match status" value="1"/>
</dbReference>
<evidence type="ECO:0000259" key="18">
    <source>
        <dbReference type="Pfam" id="PF10458"/>
    </source>
</evidence>
<reference evidence="19 20" key="1">
    <citation type="submission" date="2023-10" db="EMBL/GenBank/DDBJ databases">
        <authorList>
            <person name="Maclean D."/>
            <person name="Macfadyen A."/>
        </authorList>
    </citation>
    <scope>NUCLEOTIDE SEQUENCE [LARGE SCALE GENOMIC DNA]</scope>
</reference>
<evidence type="ECO:0000256" key="12">
    <source>
        <dbReference type="ARBA" id="ARBA00029936"/>
    </source>
</evidence>
<dbReference type="FunFam" id="1.10.287.380:FF:000001">
    <property type="entry name" value="Valine--tRNA ligase"/>
    <property type="match status" value="1"/>
</dbReference>
<dbReference type="Pfam" id="PF08264">
    <property type="entry name" value="Anticodon_1"/>
    <property type="match status" value="1"/>
</dbReference>
<evidence type="ECO:0000256" key="5">
    <source>
        <dbReference type="ARBA" id="ARBA00022490"/>
    </source>
</evidence>
<dbReference type="PANTHER" id="PTHR11946">
    <property type="entry name" value="VALYL-TRNA SYNTHETASES"/>
    <property type="match status" value="1"/>
</dbReference>
<dbReference type="InterPro" id="IPR001412">
    <property type="entry name" value="aa-tRNA-synth_I_CS"/>
</dbReference>
<dbReference type="GO" id="GO:0009791">
    <property type="term" value="P:post-embryonic development"/>
    <property type="evidence" value="ECO:0007669"/>
    <property type="project" value="UniProtKB-ARBA"/>
</dbReference>
<dbReference type="FunFam" id="3.40.50.620:FF:000032">
    <property type="entry name" value="Valine--tRNA ligase"/>
    <property type="match status" value="1"/>
</dbReference>
<evidence type="ECO:0000256" key="14">
    <source>
        <dbReference type="RuleBase" id="RU363035"/>
    </source>
</evidence>
<accession>A0AAV1HTF6</accession>
<evidence type="ECO:0000313" key="19">
    <source>
        <dbReference type="EMBL" id="CAK0738163.1"/>
    </source>
</evidence>
<evidence type="ECO:0000256" key="15">
    <source>
        <dbReference type="SAM" id="Coils"/>
    </source>
</evidence>
<comment type="subunit">
    <text evidence="3">Monomer.</text>
</comment>
<protein>
    <recommendedName>
        <fullName evidence="4">valine--tRNA ligase</fullName>
        <ecNumber evidence="4">6.1.1.9</ecNumber>
    </recommendedName>
    <alternativeName>
        <fullName evidence="12">Valyl-tRNA synthetase</fullName>
    </alternativeName>
</protein>
<name>A0AAV1HTF6_9CHLO</name>
<dbReference type="GO" id="GO:0005829">
    <property type="term" value="C:cytosol"/>
    <property type="evidence" value="ECO:0007669"/>
    <property type="project" value="TreeGrafter"/>
</dbReference>
<dbReference type="SUPFAM" id="SSF47323">
    <property type="entry name" value="Anticodon-binding domain of a subclass of class I aminoacyl-tRNA synthetases"/>
    <property type="match status" value="1"/>
</dbReference>
<dbReference type="HAMAP" id="MF_02004">
    <property type="entry name" value="Val_tRNA_synth_type1"/>
    <property type="match status" value="1"/>
</dbReference>
<evidence type="ECO:0000256" key="9">
    <source>
        <dbReference type="ARBA" id="ARBA00022917"/>
    </source>
</evidence>
<comment type="caution">
    <text evidence="19">The sequence shown here is derived from an EMBL/GenBank/DDBJ whole genome shotgun (WGS) entry which is preliminary data.</text>
</comment>
<dbReference type="NCBIfam" id="NF004349">
    <property type="entry name" value="PRK05729.1"/>
    <property type="match status" value="1"/>
</dbReference>
<comment type="subcellular location">
    <subcellularLocation>
        <location evidence="1">Cytoplasm</location>
    </subcellularLocation>
</comment>
<dbReference type="InterPro" id="IPR014729">
    <property type="entry name" value="Rossmann-like_a/b/a_fold"/>
</dbReference>
<dbReference type="SUPFAM" id="SSF52374">
    <property type="entry name" value="Nucleotidylyl transferase"/>
    <property type="match status" value="1"/>
</dbReference>
<dbReference type="InterPro" id="IPR009080">
    <property type="entry name" value="tRNAsynth_Ia_anticodon-bd"/>
</dbReference>